<dbReference type="AlphaFoldDB" id="A0A1I0B7U8"/>
<dbReference type="InterPro" id="IPR005149">
    <property type="entry name" value="Tscrpt_reg_PadR_N"/>
</dbReference>
<evidence type="ECO:0000313" key="2">
    <source>
        <dbReference type="EMBL" id="SET02960.1"/>
    </source>
</evidence>
<dbReference type="STRING" id="930131.SAMN05216389_104229"/>
<dbReference type="InterPro" id="IPR036388">
    <property type="entry name" value="WH-like_DNA-bd_sf"/>
</dbReference>
<protein>
    <submittedName>
        <fullName evidence="2">Transcriptional regulator, PadR family</fullName>
    </submittedName>
</protein>
<organism evidence="2 3">
    <name type="scientific">Oceanobacillus limi</name>
    <dbReference type="NCBI Taxonomy" id="930131"/>
    <lineage>
        <taxon>Bacteria</taxon>
        <taxon>Bacillati</taxon>
        <taxon>Bacillota</taxon>
        <taxon>Bacilli</taxon>
        <taxon>Bacillales</taxon>
        <taxon>Bacillaceae</taxon>
        <taxon>Oceanobacillus</taxon>
    </lineage>
</organism>
<gene>
    <name evidence="2" type="ORF">SAMN05216389_104229</name>
</gene>
<dbReference type="OrthoDB" id="9814826at2"/>
<evidence type="ECO:0000313" key="3">
    <source>
        <dbReference type="Proteomes" id="UP000198618"/>
    </source>
</evidence>
<reference evidence="2 3" key="1">
    <citation type="submission" date="2016-10" db="EMBL/GenBank/DDBJ databases">
        <authorList>
            <person name="de Groot N.N."/>
        </authorList>
    </citation>
    <scope>NUCLEOTIDE SEQUENCE [LARGE SCALE GENOMIC DNA]</scope>
    <source>
        <strain evidence="2 3">IBRC-M 10780</strain>
    </source>
</reference>
<keyword evidence="3" id="KW-1185">Reference proteome</keyword>
<sequence>MSKQPEDYIPLSQATYYILLSLREVRHGYGIMQDVEMVSKGEVSMGAGTLYGALGKLEKQLIIKKVHKEGTDRRKYYTLTSLGKCVLQLEYRRLTSLVENAQQIINELGECKDDGEKI</sequence>
<dbReference type="InterPro" id="IPR036390">
    <property type="entry name" value="WH_DNA-bd_sf"/>
</dbReference>
<proteinExistence type="predicted"/>
<dbReference type="SUPFAM" id="SSF46785">
    <property type="entry name" value="Winged helix' DNA-binding domain"/>
    <property type="match status" value="1"/>
</dbReference>
<evidence type="ECO:0000259" key="1">
    <source>
        <dbReference type="Pfam" id="PF03551"/>
    </source>
</evidence>
<dbReference type="Pfam" id="PF03551">
    <property type="entry name" value="PadR"/>
    <property type="match status" value="1"/>
</dbReference>
<dbReference type="PANTHER" id="PTHR33169:SF13">
    <property type="entry name" value="PADR-FAMILY TRANSCRIPTIONAL REGULATOR"/>
    <property type="match status" value="1"/>
</dbReference>
<feature type="domain" description="Transcription regulator PadR N-terminal" evidence="1">
    <location>
        <begin position="22"/>
        <end position="88"/>
    </location>
</feature>
<dbReference type="Gene3D" id="1.10.10.10">
    <property type="entry name" value="Winged helix-like DNA-binding domain superfamily/Winged helix DNA-binding domain"/>
    <property type="match status" value="1"/>
</dbReference>
<accession>A0A1I0B7U8</accession>
<dbReference type="Proteomes" id="UP000198618">
    <property type="component" value="Unassembled WGS sequence"/>
</dbReference>
<dbReference type="InterPro" id="IPR052509">
    <property type="entry name" value="Metal_resp_DNA-bind_regulator"/>
</dbReference>
<dbReference type="PANTHER" id="PTHR33169">
    <property type="entry name" value="PADR-FAMILY TRANSCRIPTIONAL REGULATOR"/>
    <property type="match status" value="1"/>
</dbReference>
<name>A0A1I0B7U8_9BACI</name>
<dbReference type="RefSeq" id="WP_090868134.1">
    <property type="nucleotide sequence ID" value="NZ_FOHE01000004.1"/>
</dbReference>
<dbReference type="EMBL" id="FOHE01000004">
    <property type="protein sequence ID" value="SET02960.1"/>
    <property type="molecule type" value="Genomic_DNA"/>
</dbReference>